<dbReference type="InterPro" id="IPR011990">
    <property type="entry name" value="TPR-like_helical_dom_sf"/>
</dbReference>
<evidence type="ECO:0000313" key="3">
    <source>
        <dbReference type="Proteomes" id="UP000278632"/>
    </source>
</evidence>
<proteinExistence type="predicted"/>
<dbReference type="GO" id="GO:0006355">
    <property type="term" value="P:regulation of DNA-templated transcription"/>
    <property type="evidence" value="ECO:0007669"/>
    <property type="project" value="InterPro"/>
</dbReference>
<dbReference type="SMART" id="SM01043">
    <property type="entry name" value="BTAD"/>
    <property type="match status" value="1"/>
</dbReference>
<dbReference type="InterPro" id="IPR016032">
    <property type="entry name" value="Sig_transdc_resp-reg_C-effctor"/>
</dbReference>
<feature type="domain" description="Bacterial transcriptional activator" evidence="1">
    <location>
        <begin position="717"/>
        <end position="860"/>
    </location>
</feature>
<dbReference type="AlphaFoldDB" id="A0A3N0BBU8"/>
<dbReference type="GO" id="GO:0003677">
    <property type="term" value="F:DNA binding"/>
    <property type="evidence" value="ECO:0007669"/>
    <property type="project" value="InterPro"/>
</dbReference>
<dbReference type="RefSeq" id="WP_123192092.1">
    <property type="nucleotide sequence ID" value="NZ_QICD01000009.1"/>
</dbReference>
<dbReference type="InterPro" id="IPR051677">
    <property type="entry name" value="AfsR-DnrI-RedD_regulator"/>
</dbReference>
<evidence type="ECO:0000313" key="2">
    <source>
        <dbReference type="EMBL" id="RNL44819.1"/>
    </source>
</evidence>
<dbReference type="OrthoDB" id="3185430at2"/>
<sequence length="867" mass="95018">MPDFLTKTACRGRRPQRFVSARHYRRPDLIAKLLRERHVPRFIVAPEGFGKSFVALEYAETVFRFEHVFWIDAKSPCFLRDLDDGRIAKTLSSEDRASFLAVVEDVPSLDPQRVELLSREMDALIDRGCEVLVTCLPMRDAFHGQRDRLKLGAADLLLTDVELDALRTAAEREAEPAALMPTARRIATLAWGTSGDRAAFLASVAKEELPTDLMLPLFSMLCLQSGALADLAAFGSCEDDSIAILSEQYLYLGINCRKERFDAASFSMDELSEAFSPTLPDLAKRSVFPDADALATHIADALLKREQFARACDAARLLASRKARAAWLASRGRELSDGACLAPACDVYRSLGAEKAGLACALDAAEAARRALLGDRDSACAVARRVSGSSAAAVGLRAAAALVLSRCAEEGERRRAVRLASSLALAPEAAREDGGLLPDADWRSLAAAAAVQDALETSCTEGARAWLAWYEGGVRGRMMAYAAAWVLSCAELEARTGRSRAEALPSESVDQVAAVVRARVSTLAQNALRLFDGMAGAELERACESGAVSVPSLDARSSLAVRRVEMALFSQRAEHERIERERAERRFVFSTTHPDAFRSQSCMSAPSAAIGATPRLTVNLFGGLDVRIGGKRVDDALFRRQKVKTLLALLVLNRGREFSRDKLVSLLWPESPLEAARKNFYGVWSLLRRALKTPDGTCPYLIRQQRGLRLDADLLDSDVVQLDDVCNKLLFEQPGYGGWAYLFSQVNDRFSDDILPSENNNDALVGRRAECRDKLVDALVAASTRLVGAGETREGLWFARAALQRDGGREDAYVALMEAQMGAGQRSAALETYFACRRYLVNELGIDPSIETTRLYRSIIESEETLE</sequence>
<gene>
    <name evidence="2" type="ORF">DMP08_06275</name>
</gene>
<dbReference type="Gene3D" id="1.25.40.10">
    <property type="entry name" value="Tetratricopeptide repeat domain"/>
    <property type="match status" value="1"/>
</dbReference>
<reference evidence="3" key="1">
    <citation type="submission" date="2018-05" db="EMBL/GenBank/DDBJ databases">
        <title>Genome Sequencing of selected type strains of the family Eggerthellaceae.</title>
        <authorList>
            <person name="Danylec N."/>
            <person name="Stoll D.A."/>
            <person name="Doetsch A."/>
            <person name="Huch M."/>
        </authorList>
    </citation>
    <scope>NUCLEOTIDE SEQUENCE [LARGE SCALE GENOMIC DNA]</scope>
    <source>
        <strain evidence="3">DSM 16106</strain>
    </source>
</reference>
<accession>A0A3N0BBU8</accession>
<dbReference type="EMBL" id="QICD01000009">
    <property type="protein sequence ID" value="RNL44819.1"/>
    <property type="molecule type" value="Genomic_DNA"/>
</dbReference>
<dbReference type="Pfam" id="PF03704">
    <property type="entry name" value="BTAD"/>
    <property type="match status" value="1"/>
</dbReference>
<dbReference type="InterPro" id="IPR036388">
    <property type="entry name" value="WH-like_DNA-bd_sf"/>
</dbReference>
<comment type="caution">
    <text evidence="2">The sequence shown here is derived from an EMBL/GenBank/DDBJ whole genome shotgun (WGS) entry which is preliminary data.</text>
</comment>
<protein>
    <submittedName>
        <fullName evidence="2">SARP family transcriptional regulator</fullName>
    </submittedName>
</protein>
<evidence type="ECO:0000259" key="1">
    <source>
        <dbReference type="SMART" id="SM01043"/>
    </source>
</evidence>
<dbReference type="Proteomes" id="UP000278632">
    <property type="component" value="Unassembled WGS sequence"/>
</dbReference>
<dbReference type="InterPro" id="IPR005158">
    <property type="entry name" value="BTAD"/>
</dbReference>
<dbReference type="SUPFAM" id="SSF48452">
    <property type="entry name" value="TPR-like"/>
    <property type="match status" value="1"/>
</dbReference>
<dbReference type="PANTHER" id="PTHR35807">
    <property type="entry name" value="TRANSCRIPTIONAL REGULATOR REDD-RELATED"/>
    <property type="match status" value="1"/>
</dbReference>
<organism evidence="2 3">
    <name type="scientific">Paraeggerthella hongkongensis</name>
    <dbReference type="NCBI Taxonomy" id="230658"/>
    <lineage>
        <taxon>Bacteria</taxon>
        <taxon>Bacillati</taxon>
        <taxon>Actinomycetota</taxon>
        <taxon>Coriobacteriia</taxon>
        <taxon>Eggerthellales</taxon>
        <taxon>Eggerthellaceae</taxon>
        <taxon>Paraeggerthella</taxon>
    </lineage>
</organism>
<dbReference type="SUPFAM" id="SSF46894">
    <property type="entry name" value="C-terminal effector domain of the bipartite response regulators"/>
    <property type="match status" value="1"/>
</dbReference>
<keyword evidence="3" id="KW-1185">Reference proteome</keyword>
<name>A0A3N0BBU8_9ACTN</name>
<dbReference type="Gene3D" id="1.10.10.10">
    <property type="entry name" value="Winged helix-like DNA-binding domain superfamily/Winged helix DNA-binding domain"/>
    <property type="match status" value="1"/>
</dbReference>